<dbReference type="SUPFAM" id="SSF47095">
    <property type="entry name" value="HMG-box"/>
    <property type="match status" value="1"/>
</dbReference>
<evidence type="ECO:0000256" key="1">
    <source>
        <dbReference type="ARBA" id="ARBA00010325"/>
    </source>
</evidence>
<organism evidence="7 8">
    <name type="scientific">Geranomyces variabilis</name>
    <dbReference type="NCBI Taxonomy" id="109894"/>
    <lineage>
        <taxon>Eukaryota</taxon>
        <taxon>Fungi</taxon>
        <taxon>Fungi incertae sedis</taxon>
        <taxon>Chytridiomycota</taxon>
        <taxon>Chytridiomycota incertae sedis</taxon>
        <taxon>Chytridiomycetes</taxon>
        <taxon>Spizellomycetales</taxon>
        <taxon>Powellomycetaceae</taxon>
        <taxon>Geranomyces</taxon>
    </lineage>
</organism>
<evidence type="ECO:0000259" key="6">
    <source>
        <dbReference type="Pfam" id="PF04690"/>
    </source>
</evidence>
<keyword evidence="8" id="KW-1185">Reference proteome</keyword>
<dbReference type="InterPro" id="IPR006780">
    <property type="entry name" value="YABBY"/>
</dbReference>
<dbReference type="Proteomes" id="UP001212152">
    <property type="component" value="Unassembled WGS sequence"/>
</dbReference>
<feature type="domain" description="YABBY protein C-terminal" evidence="6">
    <location>
        <begin position="12"/>
        <end position="61"/>
    </location>
</feature>
<gene>
    <name evidence="7" type="ORF">HDU87_002323</name>
</gene>
<dbReference type="PANTHER" id="PTHR31675">
    <property type="entry name" value="PROTEIN YABBY 6-RELATED"/>
    <property type="match status" value="1"/>
</dbReference>
<dbReference type="GO" id="GO:0005634">
    <property type="term" value="C:nucleus"/>
    <property type="evidence" value="ECO:0007669"/>
    <property type="project" value="TreeGrafter"/>
</dbReference>
<accession>A0AAD5TRH5</accession>
<comment type="similarity">
    <text evidence="1">Belongs to the YABBY family.</text>
</comment>
<keyword evidence="4" id="KW-0862">Zinc</keyword>
<sequence length="72" mass="8021">MPKEVKEKTAATKKKTTPGGAKRGASAYNQFMKTELVRVKKTEPELAHKEAFKKAASNWKYAAENPNKVAKE</sequence>
<comment type="caution">
    <text evidence="7">The sequence shown here is derived from an EMBL/GenBank/DDBJ whole genome shotgun (WGS) entry which is preliminary data.</text>
</comment>
<dbReference type="EMBL" id="JADGJQ010000018">
    <property type="protein sequence ID" value="KAJ3180098.1"/>
    <property type="molecule type" value="Genomic_DNA"/>
</dbReference>
<dbReference type="GO" id="GO:0008270">
    <property type="term" value="F:zinc ion binding"/>
    <property type="evidence" value="ECO:0007669"/>
    <property type="project" value="UniProtKB-KW"/>
</dbReference>
<dbReference type="AlphaFoldDB" id="A0AAD5TRH5"/>
<keyword evidence="2" id="KW-0479">Metal-binding</keyword>
<evidence type="ECO:0000256" key="4">
    <source>
        <dbReference type="ARBA" id="ARBA00022833"/>
    </source>
</evidence>
<evidence type="ECO:0000256" key="3">
    <source>
        <dbReference type="ARBA" id="ARBA00022771"/>
    </source>
</evidence>
<dbReference type="GO" id="GO:0045165">
    <property type="term" value="P:cell fate commitment"/>
    <property type="evidence" value="ECO:0007669"/>
    <property type="project" value="TreeGrafter"/>
</dbReference>
<feature type="region of interest" description="Disordered" evidence="5">
    <location>
        <begin position="1"/>
        <end position="26"/>
    </location>
</feature>
<evidence type="ECO:0000256" key="5">
    <source>
        <dbReference type="SAM" id="MobiDB-lite"/>
    </source>
</evidence>
<dbReference type="InterPro" id="IPR036910">
    <property type="entry name" value="HMG_box_dom_sf"/>
</dbReference>
<feature type="compositionally biased region" description="Basic and acidic residues" evidence="5">
    <location>
        <begin position="1"/>
        <end position="10"/>
    </location>
</feature>
<evidence type="ECO:0000313" key="8">
    <source>
        <dbReference type="Proteomes" id="UP001212152"/>
    </source>
</evidence>
<protein>
    <recommendedName>
        <fullName evidence="6">YABBY protein C-terminal domain-containing protein</fullName>
    </recommendedName>
</protein>
<dbReference type="InterPro" id="IPR056775">
    <property type="entry name" value="YABBY_C"/>
</dbReference>
<keyword evidence="3" id="KW-0863">Zinc-finger</keyword>
<dbReference type="Gene3D" id="1.10.30.10">
    <property type="entry name" value="High mobility group box domain"/>
    <property type="match status" value="1"/>
</dbReference>
<name>A0AAD5TRH5_9FUNG</name>
<dbReference type="Pfam" id="PF04690">
    <property type="entry name" value="YABBY"/>
    <property type="match status" value="1"/>
</dbReference>
<proteinExistence type="inferred from homology"/>
<evidence type="ECO:0000256" key="2">
    <source>
        <dbReference type="ARBA" id="ARBA00022723"/>
    </source>
</evidence>
<evidence type="ECO:0000313" key="7">
    <source>
        <dbReference type="EMBL" id="KAJ3180098.1"/>
    </source>
</evidence>
<reference evidence="7" key="1">
    <citation type="submission" date="2020-05" db="EMBL/GenBank/DDBJ databases">
        <title>Phylogenomic resolution of chytrid fungi.</title>
        <authorList>
            <person name="Stajich J.E."/>
            <person name="Amses K."/>
            <person name="Simmons R."/>
            <person name="Seto K."/>
            <person name="Myers J."/>
            <person name="Bonds A."/>
            <person name="Quandt C.A."/>
            <person name="Barry K."/>
            <person name="Liu P."/>
            <person name="Grigoriev I."/>
            <person name="Longcore J.E."/>
            <person name="James T.Y."/>
        </authorList>
    </citation>
    <scope>NUCLEOTIDE SEQUENCE</scope>
    <source>
        <strain evidence="7">JEL0379</strain>
    </source>
</reference>